<dbReference type="InterPro" id="IPR038005">
    <property type="entry name" value="RX-like_CC"/>
</dbReference>
<evidence type="ECO:0000256" key="4">
    <source>
        <dbReference type="ARBA" id="ARBA00022741"/>
    </source>
</evidence>
<dbReference type="InterPro" id="IPR042197">
    <property type="entry name" value="Apaf_helical"/>
</dbReference>
<dbReference type="InterPro" id="IPR041118">
    <property type="entry name" value="Rx_N"/>
</dbReference>
<feature type="domain" description="Disease resistance N-terminal" evidence="7">
    <location>
        <begin position="7"/>
        <end position="90"/>
    </location>
</feature>
<dbReference type="OrthoDB" id="646178at2759"/>
<organism evidence="8 9">
    <name type="scientific">Sesamum indicum</name>
    <name type="common">Oriental sesame</name>
    <name type="synonym">Sesamum orientale</name>
    <dbReference type="NCBI Taxonomy" id="4182"/>
    <lineage>
        <taxon>Eukaryota</taxon>
        <taxon>Viridiplantae</taxon>
        <taxon>Streptophyta</taxon>
        <taxon>Embryophyta</taxon>
        <taxon>Tracheophyta</taxon>
        <taxon>Spermatophyta</taxon>
        <taxon>Magnoliopsida</taxon>
        <taxon>eudicotyledons</taxon>
        <taxon>Gunneridae</taxon>
        <taxon>Pentapetalae</taxon>
        <taxon>asterids</taxon>
        <taxon>lamiids</taxon>
        <taxon>Lamiales</taxon>
        <taxon>Pedaliaceae</taxon>
        <taxon>Sesamum</taxon>
    </lineage>
</organism>
<gene>
    <name evidence="9" type="primary">LOC105178790</name>
</gene>
<keyword evidence="8" id="KW-1185">Reference proteome</keyword>
<dbReference type="InterPro" id="IPR044974">
    <property type="entry name" value="Disease_R_plants"/>
</dbReference>
<name>A0A6I9UJT7_SESIN</name>
<keyword evidence="6" id="KW-0067">ATP-binding</keyword>
<dbReference type="GO" id="GO:0005524">
    <property type="term" value="F:ATP binding"/>
    <property type="evidence" value="ECO:0007669"/>
    <property type="project" value="UniProtKB-KW"/>
</dbReference>
<evidence type="ECO:0000256" key="5">
    <source>
        <dbReference type="ARBA" id="ARBA00022821"/>
    </source>
</evidence>
<reference evidence="9" key="1">
    <citation type="submission" date="2025-08" db="UniProtKB">
        <authorList>
            <consortium name="RefSeq"/>
        </authorList>
    </citation>
    <scope>IDENTIFICATION</scope>
</reference>
<dbReference type="InterPro" id="IPR036388">
    <property type="entry name" value="WH-like_DNA-bd_sf"/>
</dbReference>
<dbReference type="GeneID" id="105178790"/>
<evidence type="ECO:0000256" key="3">
    <source>
        <dbReference type="ARBA" id="ARBA00022737"/>
    </source>
</evidence>
<dbReference type="SUPFAM" id="SSF52058">
    <property type="entry name" value="L domain-like"/>
    <property type="match status" value="1"/>
</dbReference>
<evidence type="ECO:0000313" key="8">
    <source>
        <dbReference type="Proteomes" id="UP000504604"/>
    </source>
</evidence>
<evidence type="ECO:0000313" key="9">
    <source>
        <dbReference type="RefSeq" id="XP_011100639.2"/>
    </source>
</evidence>
<proteinExistence type="inferred from homology"/>
<accession>A0A6I9UJT7</accession>
<dbReference type="KEGG" id="sind:105178790"/>
<sequence length="457" mass="52941">MVDSVATIALEILRDLLIEEAKFLSSVGGEVEEVRRQLNIMHCFLKDANRSQDLYNSQKVQNWVAELRDFSIQADNVLERYAIEVVSRREGKCLKKVLKKFTCILSEWLRMHQIGEDVKDIKSRMSDLTKQSESMSVGDNSTRLVDDNDWSRKTYGHGVEKYFVGTKEDIKYQQFQPKTIFQQLLKQLVLNEKLPTTEIKLLEEYGREIVKRCGYLPLPISVIGGTLCREKASLEWKNVCRNLDSYLQHGKGLENDKNVNQILDLSYNVLPYNLKPCFLSLACFKEDQEIDREKLYLLWMAEAMISSEDKGRGESLRDVAERVSKLPAYEVQLYQNVIELHLVGTRIEKDPMKILEKLPMLRVLGLWRNPYVGREMVCRATGFPQLRDLVLFGLSNLVEWRVEKGAVLNLSFLYIKQCSKLALIPDGLKFISTLKELRIMLIPEEFMKRVQVVDGEE</sequence>
<dbReference type="InParanoid" id="A0A6I9UJT7"/>
<evidence type="ECO:0000256" key="2">
    <source>
        <dbReference type="ARBA" id="ARBA00022614"/>
    </source>
</evidence>
<protein>
    <submittedName>
        <fullName evidence="9">Disease resistance protein At1g50180</fullName>
    </submittedName>
</protein>
<dbReference type="Pfam" id="PF18052">
    <property type="entry name" value="Rx_N"/>
    <property type="match status" value="1"/>
</dbReference>
<keyword evidence="4" id="KW-0547">Nucleotide-binding</keyword>
<dbReference type="PANTHER" id="PTHR23155:SF1185">
    <property type="entry name" value="DISEASE RESISTANCE RPP8-LIKE PROTEIN 3-RELATED"/>
    <property type="match status" value="1"/>
</dbReference>
<dbReference type="PANTHER" id="PTHR23155">
    <property type="entry name" value="DISEASE RESISTANCE PROTEIN RP"/>
    <property type="match status" value="1"/>
</dbReference>
<keyword evidence="5" id="KW-0611">Plant defense</keyword>
<keyword evidence="3" id="KW-0677">Repeat</keyword>
<dbReference type="Gene3D" id="1.10.8.430">
    <property type="entry name" value="Helical domain of apoptotic protease-activating factors"/>
    <property type="match status" value="1"/>
</dbReference>
<dbReference type="Gene3D" id="1.20.5.4130">
    <property type="match status" value="1"/>
</dbReference>
<dbReference type="Gene3D" id="1.10.10.10">
    <property type="entry name" value="Winged helix-like DNA-binding domain superfamily/Winged helix DNA-binding domain"/>
    <property type="match status" value="1"/>
</dbReference>
<evidence type="ECO:0000256" key="1">
    <source>
        <dbReference type="ARBA" id="ARBA00008894"/>
    </source>
</evidence>
<dbReference type="Proteomes" id="UP000504604">
    <property type="component" value="Unplaced"/>
</dbReference>
<dbReference type="GO" id="GO:0098542">
    <property type="term" value="P:defense response to other organism"/>
    <property type="evidence" value="ECO:0007669"/>
    <property type="project" value="TreeGrafter"/>
</dbReference>
<comment type="similarity">
    <text evidence="1">Belongs to the disease resistance NB-LRR family.</text>
</comment>
<evidence type="ECO:0000259" key="7">
    <source>
        <dbReference type="Pfam" id="PF18052"/>
    </source>
</evidence>
<evidence type="ECO:0000256" key="6">
    <source>
        <dbReference type="ARBA" id="ARBA00022840"/>
    </source>
</evidence>
<dbReference type="AlphaFoldDB" id="A0A6I9UJT7"/>
<dbReference type="SUPFAM" id="SSF52540">
    <property type="entry name" value="P-loop containing nucleoside triphosphate hydrolases"/>
    <property type="match status" value="1"/>
</dbReference>
<dbReference type="CDD" id="cd14798">
    <property type="entry name" value="RX-CC_like"/>
    <property type="match status" value="1"/>
</dbReference>
<dbReference type="RefSeq" id="XP_011100639.2">
    <property type="nucleotide sequence ID" value="XM_011102337.2"/>
</dbReference>
<keyword evidence="2" id="KW-0433">Leucine-rich repeat</keyword>
<dbReference type="InterPro" id="IPR027417">
    <property type="entry name" value="P-loop_NTPase"/>
</dbReference>
<dbReference type="GO" id="GO:0043531">
    <property type="term" value="F:ADP binding"/>
    <property type="evidence" value="ECO:0007669"/>
    <property type="project" value="InterPro"/>
</dbReference>